<dbReference type="FunFam" id="2.40.50.140:FF:000266">
    <property type="entry name" value="rRNA biogenesis protein rrp5"/>
    <property type="match status" value="1"/>
</dbReference>
<keyword evidence="2" id="KW-0690">Ribosome biogenesis</keyword>
<proteinExistence type="predicted"/>
<feature type="domain" description="S1 motif" evidence="11">
    <location>
        <begin position="152"/>
        <end position="254"/>
    </location>
</feature>
<dbReference type="GO" id="GO:0006364">
    <property type="term" value="P:rRNA processing"/>
    <property type="evidence" value="ECO:0007669"/>
    <property type="project" value="UniProtKB-KW"/>
</dbReference>
<feature type="domain" description="S1 motif" evidence="11">
    <location>
        <begin position="1310"/>
        <end position="1381"/>
    </location>
</feature>
<dbReference type="InterPro" id="IPR003107">
    <property type="entry name" value="HAT"/>
</dbReference>
<feature type="domain" description="S1 motif" evidence="11">
    <location>
        <begin position="1221"/>
        <end position="1290"/>
    </location>
</feature>
<evidence type="ECO:0000313" key="12">
    <source>
        <dbReference type="EMBL" id="KAK7751330.1"/>
    </source>
</evidence>
<feature type="region of interest" description="Disordered" evidence="10">
    <location>
        <begin position="105"/>
        <end position="129"/>
    </location>
</feature>
<dbReference type="CDD" id="cd05702">
    <property type="entry name" value="S1_Rrp5_repeat_hs11_sc8"/>
    <property type="match status" value="1"/>
</dbReference>
<feature type="compositionally biased region" description="Basic and acidic residues" evidence="10">
    <location>
        <begin position="1503"/>
        <end position="1512"/>
    </location>
</feature>
<evidence type="ECO:0000256" key="5">
    <source>
        <dbReference type="ARBA" id="ARBA00022737"/>
    </source>
</evidence>
<feature type="domain" description="S1 motif" evidence="11">
    <location>
        <begin position="458"/>
        <end position="533"/>
    </location>
</feature>
<keyword evidence="5" id="KW-0677">Repeat</keyword>
<dbReference type="CDD" id="cd05703">
    <property type="entry name" value="S1_Rrp5_repeat_hs12_sc9"/>
    <property type="match status" value="1"/>
</dbReference>
<dbReference type="InterPro" id="IPR012340">
    <property type="entry name" value="NA-bd_OB-fold"/>
</dbReference>
<dbReference type="SUPFAM" id="SSF50249">
    <property type="entry name" value="Nucleic acid-binding proteins"/>
    <property type="match status" value="12"/>
</dbReference>
<feature type="compositionally biased region" description="Basic and acidic residues" evidence="10">
    <location>
        <begin position="31"/>
        <end position="45"/>
    </location>
</feature>
<evidence type="ECO:0000313" key="13">
    <source>
        <dbReference type="Proteomes" id="UP001320420"/>
    </source>
</evidence>
<comment type="caution">
    <text evidence="12">The sequence shown here is derived from an EMBL/GenBank/DDBJ whole genome shotgun (WGS) entry which is preliminary data.</text>
</comment>
<gene>
    <name evidence="12" type="primary">RRP5</name>
    <name evidence="12" type="ORF">SLS62_006736</name>
</gene>
<evidence type="ECO:0000256" key="3">
    <source>
        <dbReference type="ARBA" id="ARBA00022552"/>
    </source>
</evidence>
<name>A0AAN9US57_9PEZI</name>
<evidence type="ECO:0000256" key="4">
    <source>
        <dbReference type="ARBA" id="ARBA00022553"/>
    </source>
</evidence>
<dbReference type="CDD" id="cd05693">
    <property type="entry name" value="S1_Rrp5_repeat_hs1_sc1"/>
    <property type="match status" value="1"/>
</dbReference>
<keyword evidence="13" id="KW-1185">Reference proteome</keyword>
<feature type="domain" description="S1 motif" evidence="11">
    <location>
        <begin position="644"/>
        <end position="713"/>
    </location>
</feature>
<feature type="domain" description="S1 motif" evidence="11">
    <location>
        <begin position="827"/>
        <end position="896"/>
    </location>
</feature>
<dbReference type="Gene3D" id="2.40.50.140">
    <property type="entry name" value="Nucleic acid-binding proteins"/>
    <property type="match status" value="12"/>
</dbReference>
<keyword evidence="4" id="KW-0597">Phosphoprotein</keyword>
<dbReference type="EMBL" id="JAKJXP020000051">
    <property type="protein sequence ID" value="KAK7751330.1"/>
    <property type="molecule type" value="Genomic_DNA"/>
</dbReference>
<dbReference type="CDD" id="cd05708">
    <property type="entry name" value="S1_Rrp5_repeat_sc12"/>
    <property type="match status" value="1"/>
</dbReference>
<dbReference type="PROSITE" id="PS50126">
    <property type="entry name" value="S1"/>
    <property type="match status" value="12"/>
</dbReference>
<dbReference type="InterPro" id="IPR048059">
    <property type="entry name" value="Rrp5_S1_rpt_hs1_sc1"/>
</dbReference>
<dbReference type="GO" id="GO:0032040">
    <property type="term" value="C:small-subunit processome"/>
    <property type="evidence" value="ECO:0007669"/>
    <property type="project" value="TreeGrafter"/>
</dbReference>
<dbReference type="SMART" id="SM00316">
    <property type="entry name" value="S1"/>
    <property type="match status" value="13"/>
</dbReference>
<dbReference type="CDD" id="cd05696">
    <property type="entry name" value="S1_Rrp5_repeat_hs4"/>
    <property type="match status" value="1"/>
</dbReference>
<dbReference type="Pfam" id="PF23459">
    <property type="entry name" value="S1_RRP5"/>
    <property type="match status" value="2"/>
</dbReference>
<dbReference type="CDD" id="cd05698">
    <property type="entry name" value="S1_Rrp5_repeat_hs6_sc5"/>
    <property type="match status" value="1"/>
</dbReference>
<feature type="compositionally biased region" description="Basic and acidic residues" evidence="10">
    <location>
        <begin position="105"/>
        <end position="116"/>
    </location>
</feature>
<dbReference type="InterPro" id="IPR048058">
    <property type="entry name" value="Rrp5_S1_rpt_hs11_sc8"/>
</dbReference>
<feature type="domain" description="S1 motif" evidence="11">
    <location>
        <begin position="270"/>
        <end position="339"/>
    </location>
</feature>
<evidence type="ECO:0000256" key="6">
    <source>
        <dbReference type="ARBA" id="ARBA00023242"/>
    </source>
</evidence>
<evidence type="ECO:0000256" key="10">
    <source>
        <dbReference type="SAM" id="MobiDB-lite"/>
    </source>
</evidence>
<comment type="subcellular location">
    <subcellularLocation>
        <location evidence="1">Nucleus</location>
        <location evidence="1">Nucleolus</location>
    </subcellularLocation>
</comment>
<accession>A0AAN9US57</accession>
<reference evidence="12 13" key="1">
    <citation type="submission" date="2024-02" db="EMBL/GenBank/DDBJ databases">
        <title>De novo assembly and annotation of 12 fungi associated with fruit tree decline syndrome in Ontario, Canada.</title>
        <authorList>
            <person name="Sulman M."/>
            <person name="Ellouze W."/>
            <person name="Ilyukhin E."/>
        </authorList>
    </citation>
    <scope>NUCLEOTIDE SEQUENCE [LARGE SCALE GENOMIC DNA]</scope>
    <source>
        <strain evidence="12 13">M11/M66-122</strain>
    </source>
</reference>
<sequence length="1836" mass="200506">MSTLKRKDAPGGTAPNKTGKPYSDTRPSKRTKPDSDKTPTKKSGDAKPGPNPSKTSESKPVSLPTISRLKEEEPLFPRGGGSVLSPLEHKQIAIQAKQDVLFEQESGKGAKKADRAPKKKSKGLKDGGSTKFYQKEEGVKIEALNYKRLVKGSLVLGQISEINSLDLVLALPNNLAGHVPITAISDILNERIAAEAEGDENEDDEDDGKEDGADVDLKGLFRVGQYLRAYVTSTIEEASATAAKPRRHIGLSLRSEHTNSGLSGQDAVANSTVMATVTSVEDHGFVMDLGITDSKLGGFLPRKELDGDLSDSQLQPGTVVLCLVTGKSANSKVAQLTTLQSKLGKVQNFASEATTINTFLPGSAVELLVTEISNRGIAGKVMGSLDVTADLVHSGIGPQALDLGSKYKVGKKTKARVVCTFPNAKDPKLGISLLDHVLSLRPKQTATSKLPSEALSISSLVEQCTVTKVEPEIGLFVDLGVNGVPGFVHISRVKDGKVDMLSESSGPFKLGSVHRGRVIGYNALDGMFQLSFEKHILEQRFLRIEDVPVGEVVDGEIEKLIINQDGVSGLLVKLAEGIVGYVPEMHLSDVRLQHPEKKFREGLKVKARVLSTNPAKRQIRLTLKKTLVNSEAALIKSFEDLVIGMQVPGTIVNVLSNGAVVQFYGPLRGFLPVSEMSEAYIRDPKEHFRVGQVVSVHVLNFDADARKLFVSCKDPSAFGLDKQTALKNLKLGDLVSAKVVQKTEDDVFVELVDSSLKAMIPAAQLADRSNKTQSAWKSIRVGQTLNNLVVLDKNEGRRFLALSKKPSLIKASQEGKLLTSLEEAKVGELRHGFVRNLTVTAAFVQFAGQLTALLPKSKLPQEEQKKTDFGLEKYQSVLVRIASVDRELGRIVVASPVLEENNADTQQTSSALPDKVENPVDESILSMNDVSVGKITKARIVSIKSTQMNVRLADNIQGRIDVSQVFDNWDEISNPKAPLSKFKVNSTIDVRVLGIHDARNHRFLPISHRSSHSIFELSAKPSDVRGKATASVALDQLELGSTHLAFVNKVQQNTLWANLSPNVRGRLNTLEISDDVSQLENLSPNFPIGSALRVRVLAVNPAEGHLDLSARSSGSSTNLKWEDINQNMVLPGRITKINERQILVQLSDLVSGPVHLIDINDNYDEASTMSHTKNSVLRVSVVEVDRSNKKIRLSTRPSRVLNSSLPVKDREITNISQLNNGDITRGFVKNVSDKGLFVTLGGDVTAMVKISDLSDKFLKDWKDHYQVDQIVKGRIISVDPAVGHVQMSLKSSVVDKSYKPLINYYDLHKGQTVTGTVRKVEEFGAFILVDGSANVSGLCHRSEMAENPVDDARKLFNEGDAVKAIVLKVDQQKKRVNFGLKPSYFEDEDSDMSADDDEEAGVTLFDANEDDSEPEDDSDEDMDDAGGAIHITGTDNDEDEEEDSDSQDEDVEMGNGAAGDVDGLDAGGFDWTADALDKTDATDGDAAEDATSTGRDKKKRRKPQIEEDRSGDLDAFGPKTAVDYERLLNRQPNSSALWIQYMAHQMQVSELAKAREVAERAISTINSAEETEKLNAWVAYLNLEARFGTEETVDEVFKRACQVNDQQEVYSRLATIYIQDGKAKVSSPFIPSSIPPAPNTPTNRDVTVADIATLQQKADELLQALCKKFGAGSIDVWYNYAHWLHAVQGKPEQARALLPRATQALPSRARLGLVAKFAALEYTSAASPNPELGRTMFEGLLATFPKRLDLWNQLLDHEEGGGSGGDAAIIRDIFDRATKVKGLKARAAKKWFKRWADWEDKHGDTKSREKVRAKAAEWVRAREAAKGAKDDEEEDE</sequence>
<dbReference type="Pfam" id="PF00575">
    <property type="entry name" value="S1"/>
    <property type="match status" value="5"/>
</dbReference>
<dbReference type="CDD" id="cd05697">
    <property type="entry name" value="S1_Rrp5_repeat_hs5"/>
    <property type="match status" value="1"/>
</dbReference>
<dbReference type="Proteomes" id="UP001320420">
    <property type="component" value="Unassembled WGS sequence"/>
</dbReference>
<feature type="region of interest" description="Disordered" evidence="10">
    <location>
        <begin position="1405"/>
        <end position="1517"/>
    </location>
</feature>
<feature type="compositionally biased region" description="Acidic residues" evidence="10">
    <location>
        <begin position="1435"/>
        <end position="1452"/>
    </location>
</feature>
<feature type="domain" description="S1 motif" evidence="11">
    <location>
        <begin position="732"/>
        <end position="805"/>
    </location>
</feature>
<dbReference type="FunFam" id="2.40.50.140:FF:000159">
    <property type="entry name" value="rRNA biogenesis protein rrp5"/>
    <property type="match status" value="1"/>
</dbReference>
<dbReference type="FunFam" id="2.40.50.140:FF:000196">
    <property type="entry name" value="rRNA biogenesis protein RRP5"/>
    <property type="match status" value="1"/>
</dbReference>
<dbReference type="Pfam" id="PF24685">
    <property type="entry name" value="OB_RRP5_4th"/>
    <property type="match status" value="1"/>
</dbReference>
<dbReference type="InterPro" id="IPR057301">
    <property type="entry name" value="Rrp5_OB_4th"/>
</dbReference>
<dbReference type="InterPro" id="IPR045209">
    <property type="entry name" value="Rrp5"/>
</dbReference>
<dbReference type="Gene3D" id="1.25.40.10">
    <property type="entry name" value="Tetratricopeptide repeat domain"/>
    <property type="match status" value="2"/>
</dbReference>
<dbReference type="PANTHER" id="PTHR23270:SF10">
    <property type="entry name" value="PROTEIN RRP5 HOMOLOG"/>
    <property type="match status" value="1"/>
</dbReference>
<protein>
    <recommendedName>
        <fullName evidence="8">rRNA biogenesis protein RRP5</fullName>
    </recommendedName>
    <alternativeName>
        <fullName evidence="9">Ribosomal RNA-processing protein 5</fullName>
    </alternativeName>
</protein>
<dbReference type="InterPro" id="IPR057302">
    <property type="entry name" value="Rrp5_S1"/>
</dbReference>
<dbReference type="CDD" id="cd05706">
    <property type="entry name" value="S1_Rrp5_repeat_sc10"/>
    <property type="match status" value="1"/>
</dbReference>
<dbReference type="SMART" id="SM00386">
    <property type="entry name" value="HAT"/>
    <property type="match status" value="6"/>
</dbReference>
<dbReference type="CDD" id="cd05707">
    <property type="entry name" value="S1_Rrp5_repeat_sc11"/>
    <property type="match status" value="1"/>
</dbReference>
<dbReference type="FunFam" id="2.40.50.140:FF:000103">
    <property type="entry name" value="protein RRP5 homolog"/>
    <property type="match status" value="2"/>
</dbReference>
<dbReference type="GO" id="GO:0003723">
    <property type="term" value="F:RNA binding"/>
    <property type="evidence" value="ECO:0007669"/>
    <property type="project" value="TreeGrafter"/>
</dbReference>
<dbReference type="PANTHER" id="PTHR23270">
    <property type="entry name" value="PROGRAMMED CELL DEATH PROTEIN 11 PRE-RRNA PROCESSING PROTEIN RRP5"/>
    <property type="match status" value="1"/>
</dbReference>
<feature type="domain" description="S1 motif" evidence="11">
    <location>
        <begin position="1127"/>
        <end position="1196"/>
    </location>
</feature>
<evidence type="ECO:0000259" key="11">
    <source>
        <dbReference type="PROSITE" id="PS50126"/>
    </source>
</evidence>
<feature type="compositionally biased region" description="Acidic residues" evidence="10">
    <location>
        <begin position="1407"/>
        <end position="1424"/>
    </location>
</feature>
<feature type="domain" description="S1 motif" evidence="11">
    <location>
        <begin position="1040"/>
        <end position="1111"/>
    </location>
</feature>
<dbReference type="FunFam" id="2.40.50.140:FF:000279">
    <property type="entry name" value="rRNA biogenesis protein rrp5"/>
    <property type="match status" value="1"/>
</dbReference>
<dbReference type="InterPro" id="IPR003029">
    <property type="entry name" value="S1_domain"/>
</dbReference>
<dbReference type="InterPro" id="IPR011990">
    <property type="entry name" value="TPR-like_helical_dom_sf"/>
</dbReference>
<evidence type="ECO:0000256" key="1">
    <source>
        <dbReference type="ARBA" id="ARBA00004604"/>
    </source>
</evidence>
<organism evidence="12 13">
    <name type="scientific">Diatrype stigma</name>
    <dbReference type="NCBI Taxonomy" id="117547"/>
    <lineage>
        <taxon>Eukaryota</taxon>
        <taxon>Fungi</taxon>
        <taxon>Dikarya</taxon>
        <taxon>Ascomycota</taxon>
        <taxon>Pezizomycotina</taxon>
        <taxon>Sordariomycetes</taxon>
        <taxon>Xylariomycetidae</taxon>
        <taxon>Xylariales</taxon>
        <taxon>Diatrypaceae</taxon>
        <taxon>Diatrype</taxon>
    </lineage>
</organism>
<evidence type="ECO:0000256" key="7">
    <source>
        <dbReference type="ARBA" id="ARBA00055575"/>
    </source>
</evidence>
<evidence type="ECO:0000256" key="8">
    <source>
        <dbReference type="ARBA" id="ARBA00073619"/>
    </source>
</evidence>
<evidence type="ECO:0000256" key="9">
    <source>
        <dbReference type="ARBA" id="ARBA00076674"/>
    </source>
</evidence>
<feature type="domain" description="S1 motif" evidence="11">
    <location>
        <begin position="550"/>
        <end position="624"/>
    </location>
</feature>
<comment type="function">
    <text evidence="7">Involved in the biogenesis of rRNA. Required for the formation of 18S and 5.8S rRNA.</text>
</comment>
<feature type="region of interest" description="Disordered" evidence="10">
    <location>
        <begin position="1"/>
        <end position="83"/>
    </location>
</feature>
<keyword evidence="6" id="KW-0539">Nucleus</keyword>
<keyword evidence="3" id="KW-0698">rRNA processing</keyword>
<dbReference type="SUPFAM" id="SSF48452">
    <property type="entry name" value="TPR-like"/>
    <property type="match status" value="2"/>
</dbReference>
<evidence type="ECO:0000256" key="2">
    <source>
        <dbReference type="ARBA" id="ARBA00022517"/>
    </source>
</evidence>
<feature type="domain" description="S1 motif" evidence="11">
    <location>
        <begin position="933"/>
        <end position="1009"/>
    </location>
</feature>
<dbReference type="FunFam" id="2.40.50.140:FF:000155">
    <property type="entry name" value="rRNA biogenesis protein RRP5"/>
    <property type="match status" value="1"/>
</dbReference>